<keyword evidence="4 6" id="KW-1133">Transmembrane helix</keyword>
<reference evidence="9" key="1">
    <citation type="submission" date="2012-02" db="EMBL/GenBank/DDBJ databases">
        <title>The complete genome of Halobacteroides halobius DSM 5150.</title>
        <authorList>
            <person name="Lucas S."/>
            <person name="Copeland A."/>
            <person name="Lapidus A."/>
            <person name="Glavina del Rio T."/>
            <person name="Dalin E."/>
            <person name="Tice H."/>
            <person name="Bruce D."/>
            <person name="Goodwin L."/>
            <person name="Pitluck S."/>
            <person name="Peters L."/>
            <person name="Mikhailova N."/>
            <person name="Gu W."/>
            <person name="Kyrpides N."/>
            <person name="Mavromatis K."/>
            <person name="Ivanova N."/>
            <person name="Brettin T."/>
            <person name="Detter J.C."/>
            <person name="Han C."/>
            <person name="Larimer F."/>
            <person name="Land M."/>
            <person name="Hauser L."/>
            <person name="Markowitz V."/>
            <person name="Cheng J.-F."/>
            <person name="Hugenholtz P."/>
            <person name="Woyke T."/>
            <person name="Wu D."/>
            <person name="Tindall B."/>
            <person name="Pomrenke H."/>
            <person name="Brambilla E."/>
            <person name="Klenk H.-P."/>
            <person name="Eisen J.A."/>
        </authorList>
    </citation>
    <scope>NUCLEOTIDE SEQUENCE [LARGE SCALE GENOMIC DNA]</scope>
    <source>
        <strain evidence="9">ATCC 35273 / DSM 5150 / MD-1</strain>
    </source>
</reference>
<dbReference type="eggNOG" id="COG2814">
    <property type="taxonomic scope" value="Bacteria"/>
</dbReference>
<evidence type="ECO:0000256" key="4">
    <source>
        <dbReference type="ARBA" id="ARBA00022989"/>
    </source>
</evidence>
<evidence type="ECO:0000256" key="2">
    <source>
        <dbReference type="ARBA" id="ARBA00022448"/>
    </source>
</evidence>
<dbReference type="HOGENOM" id="CLU_048252_1_0_9"/>
<keyword evidence="3 6" id="KW-0812">Transmembrane</keyword>
<dbReference type="RefSeq" id="WP_015326991.1">
    <property type="nucleotide sequence ID" value="NC_019978.1"/>
</dbReference>
<keyword evidence="2" id="KW-0813">Transport</keyword>
<dbReference type="Proteomes" id="UP000010880">
    <property type="component" value="Chromosome"/>
</dbReference>
<feature type="transmembrane region" description="Helical" evidence="6">
    <location>
        <begin position="278"/>
        <end position="297"/>
    </location>
</feature>
<name>L0KA73_HALHC</name>
<dbReference type="InterPro" id="IPR036259">
    <property type="entry name" value="MFS_trans_sf"/>
</dbReference>
<feature type="transmembrane region" description="Helical" evidence="6">
    <location>
        <begin position="244"/>
        <end position="266"/>
    </location>
</feature>
<evidence type="ECO:0000256" key="6">
    <source>
        <dbReference type="SAM" id="Phobius"/>
    </source>
</evidence>
<dbReference type="Gene3D" id="1.20.1250.20">
    <property type="entry name" value="MFS general substrate transporter like domains"/>
    <property type="match status" value="2"/>
</dbReference>
<organism evidence="8 9">
    <name type="scientific">Halobacteroides halobius (strain ATCC 35273 / DSM 5150 / MD-1)</name>
    <dbReference type="NCBI Taxonomy" id="748449"/>
    <lineage>
        <taxon>Bacteria</taxon>
        <taxon>Bacillati</taxon>
        <taxon>Bacillota</taxon>
        <taxon>Clostridia</taxon>
        <taxon>Halanaerobiales</taxon>
        <taxon>Halobacteroidaceae</taxon>
        <taxon>Halobacteroides</taxon>
    </lineage>
</organism>
<dbReference type="GO" id="GO:0005886">
    <property type="term" value="C:plasma membrane"/>
    <property type="evidence" value="ECO:0007669"/>
    <property type="project" value="UniProtKB-SubCell"/>
</dbReference>
<dbReference type="GO" id="GO:0022857">
    <property type="term" value="F:transmembrane transporter activity"/>
    <property type="evidence" value="ECO:0007669"/>
    <property type="project" value="InterPro"/>
</dbReference>
<gene>
    <name evidence="8" type="ordered locus">Halha_1324</name>
</gene>
<dbReference type="PANTHER" id="PTHR23526:SF1">
    <property type="entry name" value="MAJOR FACILITATOR SUPERFAMILY MFS_1"/>
    <property type="match status" value="1"/>
</dbReference>
<dbReference type="InterPro" id="IPR020846">
    <property type="entry name" value="MFS_dom"/>
</dbReference>
<sequence length="429" mass="47959">MTDTNRKEIKEKIEKNYKFNSRMSILDGAFYTLGMGFISTGTILPLFVRQLTKSNFLISMVTAILMFSTTVPQLLSAKWTADLDKKKKKVLSFGLFQRLPWLGLAILTFILGAKYKSWLLIGFFLLWTIHNLFGGLVGPVWFDLVAKVIPQDRRGKFFGYRTFISSVLEVLGALGAGYIINQFDFRVSFTILFFLTFLAMMGSYIFLALTKEPAYPVDSKTDNFKDYFTQLFLILKEKINYRNFLIGGILIQFIGMANGLFTVAGIERLGLEIDKADNIVGAFTVILIVSKSLTNIFWGYFGDKYGHKLVILIASIFNAVGVLVAFFAQKLIFFYLVFVLTGIALGGTSVSFMTIIADFASSPEERTIYVGLTNAVVGIVVTIISLLGGFLADILNYKVVFGISFLMISLGVIFLFLKVSDPRISNEGN</sequence>
<dbReference type="PROSITE" id="PS50850">
    <property type="entry name" value="MFS"/>
    <property type="match status" value="1"/>
</dbReference>
<dbReference type="OrthoDB" id="8953672at2"/>
<dbReference type="InterPro" id="IPR052528">
    <property type="entry name" value="Sugar_transport-like"/>
</dbReference>
<feature type="transmembrane region" description="Helical" evidence="6">
    <location>
        <begin position="54"/>
        <end position="75"/>
    </location>
</feature>
<dbReference type="Pfam" id="PF07690">
    <property type="entry name" value="MFS_1"/>
    <property type="match status" value="1"/>
</dbReference>
<feature type="transmembrane region" description="Helical" evidence="6">
    <location>
        <begin position="397"/>
        <end position="417"/>
    </location>
</feature>
<feature type="transmembrane region" description="Helical" evidence="6">
    <location>
        <begin position="309"/>
        <end position="327"/>
    </location>
</feature>
<evidence type="ECO:0000256" key="1">
    <source>
        <dbReference type="ARBA" id="ARBA00004651"/>
    </source>
</evidence>
<feature type="transmembrane region" description="Helical" evidence="6">
    <location>
        <begin position="28"/>
        <end position="48"/>
    </location>
</feature>
<keyword evidence="5 6" id="KW-0472">Membrane</keyword>
<proteinExistence type="predicted"/>
<feature type="transmembrane region" description="Helical" evidence="6">
    <location>
        <begin position="95"/>
        <end position="113"/>
    </location>
</feature>
<feature type="transmembrane region" description="Helical" evidence="6">
    <location>
        <begin position="119"/>
        <end position="142"/>
    </location>
</feature>
<evidence type="ECO:0000256" key="5">
    <source>
        <dbReference type="ARBA" id="ARBA00023136"/>
    </source>
</evidence>
<feature type="domain" description="Major facilitator superfamily (MFS) profile" evidence="7">
    <location>
        <begin position="243"/>
        <end position="429"/>
    </location>
</feature>
<evidence type="ECO:0000256" key="3">
    <source>
        <dbReference type="ARBA" id="ARBA00022692"/>
    </source>
</evidence>
<dbReference type="STRING" id="748449.Halha_1324"/>
<protein>
    <submittedName>
        <fullName evidence="8">Arabinose efflux permease family protein</fullName>
    </submittedName>
</protein>
<accession>L0KA73</accession>
<feature type="transmembrane region" description="Helical" evidence="6">
    <location>
        <begin position="187"/>
        <end position="210"/>
    </location>
</feature>
<dbReference type="SUPFAM" id="SSF103473">
    <property type="entry name" value="MFS general substrate transporter"/>
    <property type="match status" value="2"/>
</dbReference>
<evidence type="ECO:0000313" key="9">
    <source>
        <dbReference type="Proteomes" id="UP000010880"/>
    </source>
</evidence>
<feature type="transmembrane region" description="Helical" evidence="6">
    <location>
        <begin position="368"/>
        <end position="391"/>
    </location>
</feature>
<evidence type="ECO:0000313" key="8">
    <source>
        <dbReference type="EMBL" id="AGB41269.1"/>
    </source>
</evidence>
<dbReference type="PANTHER" id="PTHR23526">
    <property type="entry name" value="INTEGRAL MEMBRANE TRANSPORT PROTEIN-RELATED"/>
    <property type="match status" value="1"/>
</dbReference>
<dbReference type="InterPro" id="IPR011701">
    <property type="entry name" value="MFS"/>
</dbReference>
<dbReference type="KEGG" id="hhl:Halha_1324"/>
<dbReference type="AlphaFoldDB" id="L0KA73"/>
<dbReference type="EMBL" id="CP003359">
    <property type="protein sequence ID" value="AGB41269.1"/>
    <property type="molecule type" value="Genomic_DNA"/>
</dbReference>
<feature type="transmembrane region" description="Helical" evidence="6">
    <location>
        <begin position="163"/>
        <end position="181"/>
    </location>
</feature>
<evidence type="ECO:0000259" key="7">
    <source>
        <dbReference type="PROSITE" id="PS50850"/>
    </source>
</evidence>
<keyword evidence="9" id="KW-1185">Reference proteome</keyword>
<comment type="subcellular location">
    <subcellularLocation>
        <location evidence="1">Cell membrane</location>
        <topology evidence="1">Multi-pass membrane protein</topology>
    </subcellularLocation>
</comment>
<feature type="transmembrane region" description="Helical" evidence="6">
    <location>
        <begin position="333"/>
        <end position="356"/>
    </location>
</feature>